<dbReference type="PANTHER" id="PTHR47618">
    <property type="entry name" value="BIFUNCTIONAL OLIGORIBONUCLEASE AND PAP PHOSPHATASE NRNA"/>
    <property type="match status" value="1"/>
</dbReference>
<evidence type="ECO:0000259" key="1">
    <source>
        <dbReference type="Pfam" id="PF01368"/>
    </source>
</evidence>
<dbReference type="GO" id="GO:0003676">
    <property type="term" value="F:nucleic acid binding"/>
    <property type="evidence" value="ECO:0007669"/>
    <property type="project" value="InterPro"/>
</dbReference>
<protein>
    <submittedName>
        <fullName evidence="3">Bifunctional oligoribonuclease/PAP phosphatase NrnA</fullName>
    </submittedName>
</protein>
<reference evidence="3" key="1">
    <citation type="submission" date="2020-10" db="EMBL/GenBank/DDBJ databases">
        <authorList>
            <person name="Gilroy R."/>
        </authorList>
    </citation>
    <scope>NUCLEOTIDE SEQUENCE</scope>
    <source>
        <strain evidence="3">ChiSxjej2B14-6234</strain>
    </source>
</reference>
<evidence type="ECO:0000313" key="4">
    <source>
        <dbReference type="Proteomes" id="UP000886887"/>
    </source>
</evidence>
<dbReference type="InterPro" id="IPR001667">
    <property type="entry name" value="DDH_dom"/>
</dbReference>
<comment type="caution">
    <text evidence="3">The sequence shown here is derived from an EMBL/GenBank/DDBJ whole genome shotgun (WGS) entry which is preliminary data.</text>
</comment>
<evidence type="ECO:0000259" key="2">
    <source>
        <dbReference type="Pfam" id="PF02272"/>
    </source>
</evidence>
<dbReference type="Pfam" id="PF02272">
    <property type="entry name" value="DHHA1"/>
    <property type="match status" value="1"/>
</dbReference>
<dbReference type="Pfam" id="PF01368">
    <property type="entry name" value="DHH"/>
    <property type="match status" value="1"/>
</dbReference>
<evidence type="ECO:0000313" key="3">
    <source>
        <dbReference type="EMBL" id="HIQ72281.1"/>
    </source>
</evidence>
<dbReference type="Gene3D" id="3.90.1640.10">
    <property type="entry name" value="inorganic pyrophosphatase (n-terminal core)"/>
    <property type="match status" value="1"/>
</dbReference>
<sequence length="312" mass="34335">MFEPILEAIRRHDRIVLHRHVNPDGDALGSQIGLKHILRENFPHKQVRAVGDGAGRYAFMDDSAMDDVPDAFYEGALAIILDTSAAHLISDGRYALAAATARLDHHIFCGQIAQAEATDTGYESCCGLVADFARTCGLRVPPLAAKSLFTGMVTDSGRFRYDATSARTFELAAFLMQTPFDLEEIYANLYASDYEQVRLRAQYALKIRFAQNGVAYIYTTLEEARALGVDAFTLSRGMVNVMADIRGVDVWVNFTETERGVLCELRSSRRNINPIAVRYGGGGHAKASGATLPGREAAMRMLRDLEEMGEDA</sequence>
<dbReference type="Proteomes" id="UP000886887">
    <property type="component" value="Unassembled WGS sequence"/>
</dbReference>
<dbReference type="InterPro" id="IPR038763">
    <property type="entry name" value="DHH_sf"/>
</dbReference>
<dbReference type="SUPFAM" id="SSF64182">
    <property type="entry name" value="DHH phosphoesterases"/>
    <property type="match status" value="1"/>
</dbReference>
<proteinExistence type="predicted"/>
<dbReference type="PANTHER" id="PTHR47618:SF1">
    <property type="entry name" value="BIFUNCTIONAL OLIGORIBONUCLEASE AND PAP PHOSPHATASE NRNA"/>
    <property type="match status" value="1"/>
</dbReference>
<dbReference type="AlphaFoldDB" id="A0A9D0ZAK8"/>
<organism evidence="3 4">
    <name type="scientific">Candidatus Onthenecus intestinigallinarum</name>
    <dbReference type="NCBI Taxonomy" id="2840875"/>
    <lineage>
        <taxon>Bacteria</taxon>
        <taxon>Bacillati</taxon>
        <taxon>Bacillota</taxon>
        <taxon>Clostridia</taxon>
        <taxon>Eubacteriales</taxon>
        <taxon>Candidatus Onthenecus</taxon>
    </lineage>
</organism>
<dbReference type="InterPro" id="IPR051319">
    <property type="entry name" value="Oligoribo/pAp-PDE_c-di-AMP_PDE"/>
</dbReference>
<reference evidence="3" key="2">
    <citation type="journal article" date="2021" name="PeerJ">
        <title>Extensive microbial diversity within the chicken gut microbiome revealed by metagenomics and culture.</title>
        <authorList>
            <person name="Gilroy R."/>
            <person name="Ravi A."/>
            <person name="Getino M."/>
            <person name="Pursley I."/>
            <person name="Horton D.L."/>
            <person name="Alikhan N.F."/>
            <person name="Baker D."/>
            <person name="Gharbi K."/>
            <person name="Hall N."/>
            <person name="Watson M."/>
            <person name="Adriaenssens E.M."/>
            <person name="Foster-Nyarko E."/>
            <person name="Jarju S."/>
            <person name="Secka A."/>
            <person name="Antonio M."/>
            <person name="Oren A."/>
            <person name="Chaudhuri R.R."/>
            <person name="La Ragione R."/>
            <person name="Hildebrand F."/>
            <person name="Pallen M.J."/>
        </authorList>
    </citation>
    <scope>NUCLEOTIDE SEQUENCE</scope>
    <source>
        <strain evidence="3">ChiSxjej2B14-6234</strain>
    </source>
</reference>
<gene>
    <name evidence="3" type="ORF">IAB73_08765</name>
</gene>
<accession>A0A9D0ZAK8</accession>
<feature type="domain" description="DHHA1" evidence="2">
    <location>
        <begin position="236"/>
        <end position="307"/>
    </location>
</feature>
<dbReference type="EMBL" id="DVFJ01000031">
    <property type="protein sequence ID" value="HIQ72281.1"/>
    <property type="molecule type" value="Genomic_DNA"/>
</dbReference>
<dbReference type="InterPro" id="IPR003156">
    <property type="entry name" value="DHHA1_dom"/>
</dbReference>
<dbReference type="Gene3D" id="3.10.310.30">
    <property type="match status" value="1"/>
</dbReference>
<feature type="domain" description="DDH" evidence="1">
    <location>
        <begin position="14"/>
        <end position="134"/>
    </location>
</feature>
<name>A0A9D0ZAK8_9FIRM</name>